<protein>
    <recommendedName>
        <fullName evidence="3">Lipoprotein</fullName>
    </recommendedName>
</protein>
<evidence type="ECO:0000313" key="2">
    <source>
        <dbReference type="Proteomes" id="UP000630660"/>
    </source>
</evidence>
<sequence length="156" mass="17746">MKCLLIVIFLGFVLGGCVNEPFELDACGTVIRTASYLSSIAVDTAKTSEKIHKVICRSLEIRRPPLQAEIRSDDEFDLSQSSGSTGDVIRINKDANLTARERMEKAIRKLKEIKHPGYDTLHNPLYFRWDTTIFKDDTQTLPRIKPGRVLPFCYQQ</sequence>
<dbReference type="AlphaFoldDB" id="A0A9D5KC84"/>
<organism evidence="1 2">
    <name type="scientific">candidate division WOR-3 bacterium</name>
    <dbReference type="NCBI Taxonomy" id="2052148"/>
    <lineage>
        <taxon>Bacteria</taxon>
        <taxon>Bacteria division WOR-3</taxon>
    </lineage>
</organism>
<evidence type="ECO:0000313" key="1">
    <source>
        <dbReference type="EMBL" id="MBD3365395.1"/>
    </source>
</evidence>
<proteinExistence type="predicted"/>
<accession>A0A9D5KC84</accession>
<dbReference type="EMBL" id="WJKJ01000310">
    <property type="protein sequence ID" value="MBD3365395.1"/>
    <property type="molecule type" value="Genomic_DNA"/>
</dbReference>
<dbReference type="PROSITE" id="PS51257">
    <property type="entry name" value="PROKAR_LIPOPROTEIN"/>
    <property type="match status" value="1"/>
</dbReference>
<dbReference type="Proteomes" id="UP000630660">
    <property type="component" value="Unassembled WGS sequence"/>
</dbReference>
<evidence type="ECO:0008006" key="3">
    <source>
        <dbReference type="Google" id="ProtNLM"/>
    </source>
</evidence>
<gene>
    <name evidence="1" type="ORF">GF359_09300</name>
</gene>
<reference evidence="1" key="1">
    <citation type="submission" date="2019-11" db="EMBL/GenBank/DDBJ databases">
        <title>Microbial mats filling the niche in hypersaline microbial mats.</title>
        <authorList>
            <person name="Wong H.L."/>
            <person name="Macleod F.I."/>
            <person name="White R.A. III"/>
            <person name="Burns B.P."/>
        </authorList>
    </citation>
    <scope>NUCLEOTIDE SEQUENCE</scope>
    <source>
        <strain evidence="1">Bin_327</strain>
    </source>
</reference>
<comment type="caution">
    <text evidence="1">The sequence shown here is derived from an EMBL/GenBank/DDBJ whole genome shotgun (WGS) entry which is preliminary data.</text>
</comment>
<name>A0A9D5KC84_UNCW3</name>